<evidence type="ECO:0000313" key="2">
    <source>
        <dbReference type="EMBL" id="AIX97043.1"/>
    </source>
</evidence>
<evidence type="ECO:0000256" key="1">
    <source>
        <dbReference type="SAM" id="SignalP"/>
    </source>
</evidence>
<gene>
    <name evidence="2" type="primary">csp3</name>
</gene>
<reference evidence="2" key="1">
    <citation type="journal article" date="2014" name="Comp. Biochem. Physiol. Part D Genomics Proteomics">
        <title>Analysis of chemosensory gene families in the beetle Monochamus alternatus and its parasitoid Dastarcus helophoroides.</title>
        <authorList>
            <person name="Wang J."/>
            <person name="Li D.Z."/>
            <person name="Min S.F."/>
            <person name="Mi F."/>
            <person name="Zhou S.S."/>
            <person name="Wang M.Q."/>
        </authorList>
    </citation>
    <scope>NUCLEOTIDE SEQUENCE</scope>
</reference>
<name>A0A1I9HZN6_MONAT</name>
<sequence>MRAYVLAVFVVLVGVVASQKYTTKYDNIDLDEIIKSDRLLKNYLDCVMERGNCTPDGQELKKNIPDALVTDCSKCSDRQRDGTRKILRHLVMNKREWFDEVAGKYDPEGVYRKKNREEFAKEGVEI</sequence>
<dbReference type="EMBL" id="KF984160">
    <property type="protein sequence ID" value="AIX97043.1"/>
    <property type="molecule type" value="mRNA"/>
</dbReference>
<accession>A0A1I9HZN6</accession>
<proteinExistence type="evidence at transcript level"/>
<dbReference type="SUPFAM" id="SSF100910">
    <property type="entry name" value="Chemosensory protein Csp2"/>
    <property type="match status" value="1"/>
</dbReference>
<feature type="signal peptide" evidence="1">
    <location>
        <begin position="1"/>
        <end position="18"/>
    </location>
</feature>
<dbReference type="PANTHER" id="PTHR11257">
    <property type="entry name" value="CHEMOSENSORY PROTEIN-RELATED"/>
    <property type="match status" value="1"/>
</dbReference>
<dbReference type="Gene3D" id="1.10.2080.10">
    <property type="entry name" value="Insect odorant-binding protein A10/Ejaculatory bulb-specific protein 3"/>
    <property type="match status" value="1"/>
</dbReference>
<dbReference type="PANTHER" id="PTHR11257:SF12">
    <property type="entry name" value="EJACULATORY BULB-SPECIFIC PROTEIN 3-RELATED"/>
    <property type="match status" value="1"/>
</dbReference>
<protein>
    <submittedName>
        <fullName evidence="2">Chemosensory protein 3</fullName>
    </submittedName>
</protein>
<dbReference type="InterPro" id="IPR036682">
    <property type="entry name" value="OS_D_A10/PebIII_sf"/>
</dbReference>
<dbReference type="Pfam" id="PF03392">
    <property type="entry name" value="OS-D"/>
    <property type="match status" value="1"/>
</dbReference>
<dbReference type="InterPro" id="IPR005055">
    <property type="entry name" value="A10/PebIII"/>
</dbReference>
<dbReference type="AlphaFoldDB" id="A0A1I9HZN6"/>
<organism evidence="2">
    <name type="scientific">Monochamus alternatus</name>
    <name type="common">Japanese pine sawyer beetle</name>
    <dbReference type="NCBI Taxonomy" id="192382"/>
    <lineage>
        <taxon>Eukaryota</taxon>
        <taxon>Metazoa</taxon>
        <taxon>Ecdysozoa</taxon>
        <taxon>Arthropoda</taxon>
        <taxon>Hexapoda</taxon>
        <taxon>Insecta</taxon>
        <taxon>Pterygota</taxon>
        <taxon>Neoptera</taxon>
        <taxon>Endopterygota</taxon>
        <taxon>Coleoptera</taxon>
        <taxon>Polyphaga</taxon>
        <taxon>Cucujiformia</taxon>
        <taxon>Chrysomeloidea</taxon>
        <taxon>Cerambycidae</taxon>
        <taxon>Lamiinae</taxon>
        <taxon>Monochamini</taxon>
        <taxon>Monochamus</taxon>
    </lineage>
</organism>
<keyword evidence="1" id="KW-0732">Signal</keyword>
<feature type="chain" id="PRO_5012249770" evidence="1">
    <location>
        <begin position="19"/>
        <end position="126"/>
    </location>
</feature>